<dbReference type="EMBL" id="KK365130">
    <property type="protein sequence ID" value="KCZ82364.1"/>
    <property type="molecule type" value="Genomic_DNA"/>
</dbReference>
<reference evidence="2 3" key="2">
    <citation type="submission" date="2014-03" db="EMBL/GenBank/DDBJ databases">
        <title>The Genome Sequence of Anncaliia algerae insect isolate PRA339.</title>
        <authorList>
            <consortium name="The Broad Institute Genome Sequencing Platform"/>
            <consortium name="The Broad Institute Genome Sequencing Center for Infectious Disease"/>
            <person name="Cuomo C."/>
            <person name="Becnel J."/>
            <person name="Sanscrainte N."/>
            <person name="Walker B."/>
            <person name="Young S.K."/>
            <person name="Zeng Q."/>
            <person name="Gargeya S."/>
            <person name="Fitzgerald M."/>
            <person name="Haas B."/>
            <person name="Abouelleil A."/>
            <person name="Alvarado L."/>
            <person name="Arachchi H.M."/>
            <person name="Berlin A.M."/>
            <person name="Chapman S.B."/>
            <person name="Dewar J."/>
            <person name="Goldberg J."/>
            <person name="Griggs A."/>
            <person name="Gujja S."/>
            <person name="Hansen M."/>
            <person name="Howarth C."/>
            <person name="Imamovic A."/>
            <person name="Larimer J."/>
            <person name="McCowan C."/>
            <person name="Murphy C."/>
            <person name="Neiman D."/>
            <person name="Pearson M."/>
            <person name="Priest M."/>
            <person name="Roberts A."/>
            <person name="Saif S."/>
            <person name="Shea T."/>
            <person name="Sisk P."/>
            <person name="Sykes S."/>
            <person name="Wortman J."/>
            <person name="Nusbaum C."/>
            <person name="Birren B."/>
        </authorList>
    </citation>
    <scope>NUCLEOTIDE SEQUENCE [LARGE SCALE GENOMIC DNA]</scope>
    <source>
        <strain evidence="2 3">PRA339</strain>
    </source>
</reference>
<gene>
    <name evidence="2" type="ORF">H312_00022</name>
</gene>
<feature type="transmembrane region" description="Helical" evidence="1">
    <location>
        <begin position="54"/>
        <end position="75"/>
    </location>
</feature>
<keyword evidence="3" id="KW-1185">Reference proteome</keyword>
<feature type="transmembrane region" description="Helical" evidence="1">
    <location>
        <begin position="87"/>
        <end position="110"/>
    </location>
</feature>
<dbReference type="HOGENOM" id="CLU_1047867_0_0_1"/>
<keyword evidence="1" id="KW-0812">Transmembrane</keyword>
<feature type="transmembrane region" description="Helical" evidence="1">
    <location>
        <begin position="197"/>
        <end position="222"/>
    </location>
</feature>
<dbReference type="Proteomes" id="UP000030655">
    <property type="component" value="Unassembled WGS sequence"/>
</dbReference>
<evidence type="ECO:0000313" key="3">
    <source>
        <dbReference type="Proteomes" id="UP000030655"/>
    </source>
</evidence>
<evidence type="ECO:0000256" key="1">
    <source>
        <dbReference type="SAM" id="Phobius"/>
    </source>
</evidence>
<feature type="transmembrane region" description="Helical" evidence="1">
    <location>
        <begin position="171"/>
        <end position="191"/>
    </location>
</feature>
<feature type="transmembrane region" description="Helical" evidence="1">
    <location>
        <begin position="234"/>
        <end position="252"/>
    </location>
</feature>
<accession>A0A059F5T1</accession>
<keyword evidence="1" id="KW-0472">Membrane</keyword>
<organism evidence="2 3">
    <name type="scientific">Anncaliia algerae PRA339</name>
    <dbReference type="NCBI Taxonomy" id="1288291"/>
    <lineage>
        <taxon>Eukaryota</taxon>
        <taxon>Fungi</taxon>
        <taxon>Fungi incertae sedis</taxon>
        <taxon>Microsporidia</taxon>
        <taxon>Tubulinosematoidea</taxon>
        <taxon>Tubulinosematidae</taxon>
        <taxon>Anncaliia</taxon>
    </lineage>
</organism>
<feature type="transmembrane region" description="Helical" evidence="1">
    <location>
        <begin position="28"/>
        <end position="48"/>
    </location>
</feature>
<sequence length="266" mass="31875">FFTFYIAKILLTAFINHFFDKIAPRKHIFTYFNTTVPCFYTFQLFILAQGFYNFHHYEIVGCIFFSFFIFLIQLLNFIFTLKFKKSLVIITALKSIDLFIVVFEVLYLFYNYQKLRKQLVWKNLVKVGAELNSIFILTLREKLRTLLKIFVVLILALITHILRQITLKKDLLVPLTTLAIEFLFLLLNYVLLKSENIALAIFTFIFDLYIIVHTILFGLCSYKKISIHHKPGHYLWNYGQVLVLLLYFYYYLQYSYILVFYSNRGF</sequence>
<dbReference type="AlphaFoldDB" id="A0A059F5T1"/>
<name>A0A059F5T1_9MICR</name>
<evidence type="ECO:0000313" key="2">
    <source>
        <dbReference type="EMBL" id="KCZ82364.1"/>
    </source>
</evidence>
<dbReference type="OrthoDB" id="10349783at2759"/>
<proteinExistence type="predicted"/>
<feature type="transmembrane region" description="Helical" evidence="1">
    <location>
        <begin position="145"/>
        <end position="162"/>
    </location>
</feature>
<protein>
    <submittedName>
        <fullName evidence="2">Uncharacterized protein</fullName>
    </submittedName>
</protein>
<dbReference type="VEuPathDB" id="MicrosporidiaDB:H312_00022"/>
<reference evidence="3" key="1">
    <citation type="submission" date="2013-02" db="EMBL/GenBank/DDBJ databases">
        <authorList>
            <consortium name="The Broad Institute Genome Sequencing Platform"/>
            <person name="Cuomo C."/>
            <person name="Becnel J."/>
            <person name="Sanscrainte N."/>
            <person name="Walker B."/>
            <person name="Young S.K."/>
            <person name="Zeng Q."/>
            <person name="Gargeya S."/>
            <person name="Fitzgerald M."/>
            <person name="Haas B."/>
            <person name="Abouelleil A."/>
            <person name="Alvarado L."/>
            <person name="Arachchi H.M."/>
            <person name="Berlin A.M."/>
            <person name="Chapman S.B."/>
            <person name="Dewar J."/>
            <person name="Goldberg J."/>
            <person name="Griggs A."/>
            <person name="Gujja S."/>
            <person name="Hansen M."/>
            <person name="Howarth C."/>
            <person name="Imamovic A."/>
            <person name="Larimer J."/>
            <person name="McCowan C."/>
            <person name="Murphy C."/>
            <person name="Neiman D."/>
            <person name="Pearson M."/>
            <person name="Priest M."/>
            <person name="Roberts A."/>
            <person name="Saif S."/>
            <person name="Shea T."/>
            <person name="Sisk P."/>
            <person name="Sykes S."/>
            <person name="Wortman J."/>
            <person name="Nusbaum C."/>
            <person name="Birren B."/>
        </authorList>
    </citation>
    <scope>NUCLEOTIDE SEQUENCE [LARGE SCALE GENOMIC DNA]</scope>
    <source>
        <strain evidence="3">PRA339</strain>
    </source>
</reference>
<feature type="non-terminal residue" evidence="2">
    <location>
        <position position="1"/>
    </location>
</feature>
<keyword evidence="1" id="KW-1133">Transmembrane helix</keyword>